<evidence type="ECO:0000256" key="1">
    <source>
        <dbReference type="ARBA" id="ARBA00004141"/>
    </source>
</evidence>
<sequence>MDRIKELMKKYRELITYVLWGGMTTVVNYIVYFACTKLLGIEYLISNVIAWVVAVIFAFWVNKIYVFQSYGRDKKTMLHEFGTFVSARVLSGVLETGMMALFVSVMHFNDSVIKIIASVLVVIINYVLSKLVIFKKQKEEQK</sequence>
<dbReference type="EMBL" id="QRVL01000008">
    <property type="protein sequence ID" value="RGS39644.1"/>
    <property type="molecule type" value="Genomic_DNA"/>
</dbReference>
<feature type="transmembrane region" description="Helical" evidence="6">
    <location>
        <begin position="81"/>
        <end position="106"/>
    </location>
</feature>
<reference evidence="8 9" key="1">
    <citation type="submission" date="2018-08" db="EMBL/GenBank/DDBJ databases">
        <title>A genome reference for cultivated species of the human gut microbiota.</title>
        <authorList>
            <person name="Zou Y."/>
            <person name="Xue W."/>
            <person name="Luo G."/>
        </authorList>
    </citation>
    <scope>NUCLEOTIDE SEQUENCE [LARGE SCALE GENOMIC DNA]</scope>
    <source>
        <strain evidence="8 9">AF22-12AC</strain>
    </source>
</reference>
<comment type="similarity">
    <text evidence="2">Belongs to the GtrA family.</text>
</comment>
<keyword evidence="4 6" id="KW-1133">Transmembrane helix</keyword>
<dbReference type="GO" id="GO:0000271">
    <property type="term" value="P:polysaccharide biosynthetic process"/>
    <property type="evidence" value="ECO:0007669"/>
    <property type="project" value="InterPro"/>
</dbReference>
<gene>
    <name evidence="8" type="ORF">DWX93_10480</name>
</gene>
<evidence type="ECO:0000256" key="2">
    <source>
        <dbReference type="ARBA" id="ARBA00009399"/>
    </source>
</evidence>
<evidence type="ECO:0000256" key="6">
    <source>
        <dbReference type="SAM" id="Phobius"/>
    </source>
</evidence>
<comment type="subcellular location">
    <subcellularLocation>
        <location evidence="1">Membrane</location>
        <topology evidence="1">Multi-pass membrane protein</topology>
    </subcellularLocation>
</comment>
<feature type="transmembrane region" description="Helical" evidence="6">
    <location>
        <begin position="14"/>
        <end position="34"/>
    </location>
</feature>
<dbReference type="Pfam" id="PF04138">
    <property type="entry name" value="GtrA_DPMS_TM"/>
    <property type="match status" value="1"/>
</dbReference>
<evidence type="ECO:0000259" key="7">
    <source>
        <dbReference type="Pfam" id="PF04138"/>
    </source>
</evidence>
<protein>
    <submittedName>
        <fullName evidence="8">GtrA family protein</fullName>
    </submittedName>
</protein>
<dbReference type="Proteomes" id="UP000266172">
    <property type="component" value="Unassembled WGS sequence"/>
</dbReference>
<dbReference type="RefSeq" id="WP_118097604.1">
    <property type="nucleotide sequence ID" value="NZ_QRVL01000008.1"/>
</dbReference>
<name>A0A395V5V5_9FIRM</name>
<feature type="transmembrane region" description="Helical" evidence="6">
    <location>
        <begin position="40"/>
        <end position="61"/>
    </location>
</feature>
<evidence type="ECO:0000256" key="4">
    <source>
        <dbReference type="ARBA" id="ARBA00022989"/>
    </source>
</evidence>
<dbReference type="PANTHER" id="PTHR38459">
    <property type="entry name" value="PROPHAGE BACTOPRENOL-LINKED GLUCOSE TRANSLOCASE HOMOLOG"/>
    <property type="match status" value="1"/>
</dbReference>
<feature type="domain" description="GtrA/DPMS transmembrane" evidence="7">
    <location>
        <begin position="17"/>
        <end position="134"/>
    </location>
</feature>
<comment type="caution">
    <text evidence="8">The sequence shown here is derived from an EMBL/GenBank/DDBJ whole genome shotgun (WGS) entry which is preliminary data.</text>
</comment>
<organism evidence="8 9">
    <name type="scientific">Roseburia hominis</name>
    <dbReference type="NCBI Taxonomy" id="301301"/>
    <lineage>
        <taxon>Bacteria</taxon>
        <taxon>Bacillati</taxon>
        <taxon>Bacillota</taxon>
        <taxon>Clostridia</taxon>
        <taxon>Lachnospirales</taxon>
        <taxon>Lachnospiraceae</taxon>
        <taxon>Roseburia</taxon>
    </lineage>
</organism>
<dbReference type="GO" id="GO:0005886">
    <property type="term" value="C:plasma membrane"/>
    <property type="evidence" value="ECO:0007669"/>
    <property type="project" value="TreeGrafter"/>
</dbReference>
<dbReference type="InterPro" id="IPR051401">
    <property type="entry name" value="GtrA_CellWall_Glycosyl"/>
</dbReference>
<feature type="transmembrane region" description="Helical" evidence="6">
    <location>
        <begin position="112"/>
        <end position="133"/>
    </location>
</feature>
<proteinExistence type="inferred from homology"/>
<dbReference type="InterPro" id="IPR007267">
    <property type="entry name" value="GtrA_DPMS_TM"/>
</dbReference>
<dbReference type="AlphaFoldDB" id="A0A395V5V5"/>
<evidence type="ECO:0000313" key="9">
    <source>
        <dbReference type="Proteomes" id="UP000266172"/>
    </source>
</evidence>
<evidence type="ECO:0000256" key="5">
    <source>
        <dbReference type="ARBA" id="ARBA00023136"/>
    </source>
</evidence>
<dbReference type="PANTHER" id="PTHR38459:SF5">
    <property type="entry name" value="CELL WALL TEICHOIC ACID GLYCOSYLATION PROTEIN GTCA"/>
    <property type="match status" value="1"/>
</dbReference>
<keyword evidence="3 6" id="KW-0812">Transmembrane</keyword>
<accession>A0A395V5V5</accession>
<evidence type="ECO:0000313" key="8">
    <source>
        <dbReference type="EMBL" id="RGS39644.1"/>
    </source>
</evidence>
<evidence type="ECO:0000256" key="3">
    <source>
        <dbReference type="ARBA" id="ARBA00022692"/>
    </source>
</evidence>
<keyword evidence="5 6" id="KW-0472">Membrane</keyword>